<name>A0A1V3NEL4_9GAMM</name>
<dbReference type="SUPFAM" id="SSF54913">
    <property type="entry name" value="GlnB-like"/>
    <property type="match status" value="1"/>
</dbReference>
<dbReference type="PANTHER" id="PTHR35983">
    <property type="entry name" value="UPF0166 PROTEIN TM_0021"/>
    <property type="match status" value="1"/>
</dbReference>
<dbReference type="InterPro" id="IPR015867">
    <property type="entry name" value="N-reg_PII/ATP_PRibTrfase_C"/>
</dbReference>
<evidence type="ECO:0000313" key="3">
    <source>
        <dbReference type="Proteomes" id="UP000189462"/>
    </source>
</evidence>
<dbReference type="STRING" id="108003.B1C78_11005"/>
<dbReference type="PANTHER" id="PTHR35983:SF1">
    <property type="entry name" value="UPF0166 PROTEIN TM_0021"/>
    <property type="match status" value="1"/>
</dbReference>
<dbReference type="OrthoDB" id="5295185at2"/>
<dbReference type="EMBL" id="MVBK01000061">
    <property type="protein sequence ID" value="OOG23537.1"/>
    <property type="molecule type" value="Genomic_DNA"/>
</dbReference>
<dbReference type="AlphaFoldDB" id="A0A1V3NEL4"/>
<evidence type="ECO:0000256" key="1">
    <source>
        <dbReference type="ARBA" id="ARBA00010554"/>
    </source>
</evidence>
<dbReference type="Proteomes" id="UP000189462">
    <property type="component" value="Unassembled WGS sequence"/>
</dbReference>
<dbReference type="Gene3D" id="3.30.70.120">
    <property type="match status" value="1"/>
</dbReference>
<dbReference type="InterPro" id="IPR011322">
    <property type="entry name" value="N-reg_PII-like_a/b"/>
</dbReference>
<evidence type="ECO:0000313" key="2">
    <source>
        <dbReference type="EMBL" id="OOG23537.1"/>
    </source>
</evidence>
<comment type="similarity">
    <text evidence="1">Belongs to the UPF0166 family.</text>
</comment>
<gene>
    <name evidence="2" type="ORF">B1C78_11005</name>
</gene>
<dbReference type="InterPro" id="IPR003793">
    <property type="entry name" value="UPF0166"/>
</dbReference>
<protein>
    <submittedName>
        <fullName evidence="2">Uncharacterized protein</fullName>
    </submittedName>
</protein>
<accession>A0A1V3NEL4</accession>
<reference evidence="2 3" key="1">
    <citation type="submission" date="2017-02" db="EMBL/GenBank/DDBJ databases">
        <title>Genomic diversity within the haloalkaliphilic genus Thioalkalivibrio.</title>
        <authorList>
            <person name="Ahn A.-C."/>
            <person name="Meier-Kolthoff J."/>
            <person name="Overmars L."/>
            <person name="Richter M."/>
            <person name="Woyke T."/>
            <person name="Sorokin D.Y."/>
            <person name="Muyzer G."/>
        </authorList>
    </citation>
    <scope>NUCLEOTIDE SEQUENCE [LARGE SCALE GENOMIC DNA]</scope>
    <source>
        <strain evidence="2 3">ALJD</strain>
    </source>
</reference>
<dbReference type="RefSeq" id="WP_077279208.1">
    <property type="nucleotide sequence ID" value="NZ_MVBK01000061.1"/>
</dbReference>
<dbReference type="Pfam" id="PF02641">
    <property type="entry name" value="DUF190"/>
    <property type="match status" value="1"/>
</dbReference>
<sequence length="101" mass="11458">MKRTEVTVVRLYLAEGEVQLNNLMRRLRDWEKLRGLTVFRGVSGFGEDGAIRGDGAAHGDHRLPVVVEFFDTPPRIEAVLRHLEAEIKPGHLLTWTAQVNQ</sequence>
<keyword evidence="3" id="KW-1185">Reference proteome</keyword>
<comment type="caution">
    <text evidence="2">The sequence shown here is derived from an EMBL/GenBank/DDBJ whole genome shotgun (WGS) entry which is preliminary data.</text>
</comment>
<proteinExistence type="inferred from homology"/>
<organism evidence="2 3">
    <name type="scientific">Thioalkalivibrio denitrificans</name>
    <dbReference type="NCBI Taxonomy" id="108003"/>
    <lineage>
        <taxon>Bacteria</taxon>
        <taxon>Pseudomonadati</taxon>
        <taxon>Pseudomonadota</taxon>
        <taxon>Gammaproteobacteria</taxon>
        <taxon>Chromatiales</taxon>
        <taxon>Ectothiorhodospiraceae</taxon>
        <taxon>Thioalkalivibrio</taxon>
    </lineage>
</organism>